<feature type="transmembrane region" description="Helical" evidence="7">
    <location>
        <begin position="182"/>
        <end position="200"/>
    </location>
</feature>
<organism evidence="9 10">
    <name type="scientific">Aquincola tertiaricarbonis</name>
    <dbReference type="NCBI Taxonomy" id="391953"/>
    <lineage>
        <taxon>Bacteria</taxon>
        <taxon>Pseudomonadati</taxon>
        <taxon>Pseudomonadota</taxon>
        <taxon>Betaproteobacteria</taxon>
        <taxon>Burkholderiales</taxon>
        <taxon>Sphaerotilaceae</taxon>
        <taxon>Aquincola</taxon>
    </lineage>
</organism>
<keyword evidence="2 7" id="KW-0813">Transport</keyword>
<feature type="domain" description="ABC transmembrane type-1" evidence="8">
    <location>
        <begin position="58"/>
        <end position="238"/>
    </location>
</feature>
<dbReference type="RefSeq" id="WP_250194120.1">
    <property type="nucleotide sequence ID" value="NZ_CP097635.1"/>
</dbReference>
<dbReference type="Pfam" id="PF00528">
    <property type="entry name" value="BPD_transp_1"/>
    <property type="match status" value="1"/>
</dbReference>
<dbReference type="PROSITE" id="PS50928">
    <property type="entry name" value="ABC_TM1"/>
    <property type="match status" value="1"/>
</dbReference>
<evidence type="ECO:0000256" key="5">
    <source>
        <dbReference type="ARBA" id="ARBA00022989"/>
    </source>
</evidence>
<comment type="subcellular location">
    <subcellularLocation>
        <location evidence="1 7">Cell membrane</location>
        <topology evidence="1 7">Multi-pass membrane protein</topology>
    </subcellularLocation>
</comment>
<evidence type="ECO:0000256" key="7">
    <source>
        <dbReference type="RuleBase" id="RU363032"/>
    </source>
</evidence>
<keyword evidence="3" id="KW-1003">Cell membrane</keyword>
<evidence type="ECO:0000313" key="10">
    <source>
        <dbReference type="Proteomes" id="UP001056201"/>
    </source>
</evidence>
<comment type="similarity">
    <text evidence="7">Belongs to the binding-protein-dependent transport system permease family.</text>
</comment>
<keyword evidence="4 7" id="KW-0812">Transmembrane</keyword>
<evidence type="ECO:0000256" key="4">
    <source>
        <dbReference type="ARBA" id="ARBA00022692"/>
    </source>
</evidence>
<dbReference type="SUPFAM" id="SSF161098">
    <property type="entry name" value="MetI-like"/>
    <property type="match status" value="1"/>
</dbReference>
<dbReference type="InterPro" id="IPR035906">
    <property type="entry name" value="MetI-like_sf"/>
</dbReference>
<feature type="transmembrane region" description="Helical" evidence="7">
    <location>
        <begin position="107"/>
        <end position="133"/>
    </location>
</feature>
<feature type="transmembrane region" description="Helical" evidence="7">
    <location>
        <begin position="220"/>
        <end position="241"/>
    </location>
</feature>
<evidence type="ECO:0000259" key="8">
    <source>
        <dbReference type="PROSITE" id="PS50928"/>
    </source>
</evidence>
<evidence type="ECO:0000313" key="9">
    <source>
        <dbReference type="EMBL" id="URI05855.1"/>
    </source>
</evidence>
<keyword evidence="6 7" id="KW-0472">Membrane</keyword>
<keyword evidence="5 7" id="KW-1133">Transmembrane helix</keyword>
<keyword evidence="10" id="KW-1185">Reference proteome</keyword>
<protein>
    <submittedName>
        <fullName evidence="9">ABC transporter permease</fullName>
    </submittedName>
</protein>
<reference evidence="9" key="1">
    <citation type="submission" date="2022-05" db="EMBL/GenBank/DDBJ databases">
        <title>An RpoN-dependent PEP-CTERM gene is involved in floc formation of an Aquincola tertiaricarbonis strain.</title>
        <authorList>
            <person name="Qiu D."/>
            <person name="Xia M."/>
        </authorList>
    </citation>
    <scope>NUCLEOTIDE SEQUENCE</scope>
    <source>
        <strain evidence="9">RN12</strain>
    </source>
</reference>
<evidence type="ECO:0000256" key="2">
    <source>
        <dbReference type="ARBA" id="ARBA00022448"/>
    </source>
</evidence>
<feature type="transmembrane region" description="Helical" evidence="7">
    <location>
        <begin position="66"/>
        <end position="86"/>
    </location>
</feature>
<evidence type="ECO:0000256" key="6">
    <source>
        <dbReference type="ARBA" id="ARBA00023136"/>
    </source>
</evidence>
<gene>
    <name evidence="9" type="ORF">MW290_07830</name>
</gene>
<dbReference type="Gene3D" id="1.10.3720.10">
    <property type="entry name" value="MetI-like"/>
    <property type="match status" value="1"/>
</dbReference>
<evidence type="ECO:0000256" key="1">
    <source>
        <dbReference type="ARBA" id="ARBA00004651"/>
    </source>
</evidence>
<dbReference type="CDD" id="cd06261">
    <property type="entry name" value="TM_PBP2"/>
    <property type="match status" value="1"/>
</dbReference>
<name>A0ABY4S3B7_AQUTE</name>
<proteinExistence type="inferred from homology"/>
<dbReference type="InterPro" id="IPR000515">
    <property type="entry name" value="MetI-like"/>
</dbReference>
<sequence length="251" mass="26035">MKRLVSGLEPLAVLAALGGLWWVASHGGWLSPVFVPTPEAMLASLHAGLLQGDLATAAAATVQRMLLGWGLACLLGVVLGALIGVSPTARAWIQPTLEFVRPLPASAVLPLAISVFGLSPAMVLSVVAFGAMWPVLLSTVQGFASLHVRLTEVAAALQLSRSAFIFKVGLPHALPDILAGTRLALTVSLIVAVVGEMIASQPGLGQALLLAARAFRASDLFAGIVLLGAIGFVSNALLALAERRLLRWQQP</sequence>
<evidence type="ECO:0000256" key="3">
    <source>
        <dbReference type="ARBA" id="ARBA00022475"/>
    </source>
</evidence>
<dbReference type="EMBL" id="CP097635">
    <property type="protein sequence ID" value="URI05855.1"/>
    <property type="molecule type" value="Genomic_DNA"/>
</dbReference>
<dbReference type="Proteomes" id="UP001056201">
    <property type="component" value="Chromosome 1"/>
</dbReference>
<dbReference type="PANTHER" id="PTHR30151">
    <property type="entry name" value="ALKANE SULFONATE ABC TRANSPORTER-RELATED, MEMBRANE SUBUNIT"/>
    <property type="match status" value="1"/>
</dbReference>
<dbReference type="PANTHER" id="PTHR30151:SF0">
    <property type="entry name" value="ABC TRANSPORTER PERMEASE PROTEIN MJ0413-RELATED"/>
    <property type="match status" value="1"/>
</dbReference>
<accession>A0ABY4S3B7</accession>